<feature type="domain" description="T4 RNA ligase 1-like N-terminal" evidence="6">
    <location>
        <begin position="56"/>
        <end position="197"/>
    </location>
</feature>
<accession>J7I1A0</accession>
<sequence length="384" mass="44297">MSRTIELFNNLMSVVEKSEKGNFYFKDVITSMGTKARIFSYFIASYTDWLQDDALECRGIMFELNDKNEPVRIMARPMQKFFNLKENPMTIGLDLTKMIGLMEKADGSLISSYHDQGYVYLKSKAAIFSDQANKAMALLNSPAYEKLRDAIVRAGSDFTFNMEYVGPSNRVVLPYEEEELIVLNVRHNETGQYVEFSTLLDDPLIRHRMIGVYPCPDWSKVTPEEWEAATRAETDIEGVIGIMPDGQLFKLKTDWYSSLHRTKDSINNNKALFQSIKERASDDLRGMFSDDNAALAKIEAFESAYIDTVAKYHKICAEVFLRFARFLIVEVFAIEAQARMKDCRYLFSIVMQQYGRDWDGELAVEKIEEHIIKEYATYVPMAYR</sequence>
<proteinExistence type="inferred from homology"/>
<dbReference type="Proteomes" id="UP000005261">
    <property type="component" value="Segment"/>
</dbReference>
<dbReference type="Pfam" id="PF09511">
    <property type="entry name" value="RNA_lig_T4_1"/>
    <property type="match status" value="1"/>
</dbReference>
<evidence type="ECO:0000313" key="8">
    <source>
        <dbReference type="EMBL" id="AFQ22686.1"/>
    </source>
</evidence>
<feature type="binding site" evidence="1 3">
    <location>
        <position position="252"/>
    </location>
    <ligand>
        <name>ATP</name>
        <dbReference type="ChEBI" id="CHEBI:30616"/>
    </ligand>
</feature>
<dbReference type="Pfam" id="PF20819">
    <property type="entry name" value="T4_Rnl1_C"/>
    <property type="match status" value="1"/>
</dbReference>
<dbReference type="GO" id="GO:0003972">
    <property type="term" value="F:RNA ligase (ATP) activity"/>
    <property type="evidence" value="ECO:0007669"/>
    <property type="project" value="UniProtKB-UniRule"/>
</dbReference>
<keyword evidence="1" id="KW-0945">Host-virus interaction</keyword>
<keyword evidence="1" id="KW-0692">RNA repair</keyword>
<dbReference type="EMBL" id="JX306041">
    <property type="protein sequence ID" value="AFQ22686.1"/>
    <property type="molecule type" value="Genomic_DNA"/>
</dbReference>
<dbReference type="GO" id="GO:0005524">
    <property type="term" value="F:ATP binding"/>
    <property type="evidence" value="ECO:0007669"/>
    <property type="project" value="UniProtKB-UniRule"/>
</dbReference>
<feature type="binding site" evidence="1 3">
    <location>
        <position position="41"/>
    </location>
    <ligand>
        <name>ATP</name>
        <dbReference type="ChEBI" id="CHEBI:30616"/>
    </ligand>
</feature>
<keyword evidence="1" id="KW-1259">Evasion of bacteria-mediated translation shutoff by virus</keyword>
<dbReference type="RefSeq" id="YP_009217606.1">
    <property type="nucleotide sequence ID" value="NC_029000.1"/>
</dbReference>
<dbReference type="SMR" id="J7I1A0"/>
<dbReference type="InterPro" id="IPR019039">
    <property type="entry name" value="T4-Rnl1-like_N"/>
</dbReference>
<dbReference type="GO" id="GO:0042245">
    <property type="term" value="P:RNA repair"/>
    <property type="evidence" value="ECO:0007669"/>
    <property type="project" value="UniProtKB-UniRule"/>
</dbReference>
<feature type="binding site" evidence="1 4">
    <location>
        <position position="282"/>
    </location>
    <ligand>
        <name>Mg(2+)</name>
        <dbReference type="ChEBI" id="CHEBI:18420"/>
        <note>catalytic</note>
    </ligand>
</feature>
<feature type="binding site" evidence="1 3">
    <location>
        <position position="250"/>
    </location>
    <ligand>
        <name>ATP</name>
        <dbReference type="ChEBI" id="CHEBI:30616"/>
    </ligand>
</feature>
<organism evidence="8 9">
    <name type="scientific">Stenotrophomonas phage IME13</name>
    <dbReference type="NCBI Taxonomy" id="1211280"/>
    <lineage>
        <taxon>Viruses</taxon>
        <taxon>Duplodnaviria</taxon>
        <taxon>Heunggongvirae</taxon>
        <taxon>Uroviricota</taxon>
        <taxon>Caudoviricetes</taxon>
        <taxon>Pantevenvirales</taxon>
        <taxon>Straboviridae</taxon>
        <taxon>Tulanevirus</taxon>
        <taxon>Tulanevirus ime13</taxon>
        <taxon>Tuaanevirus ime13</taxon>
    </lineage>
</organism>
<feature type="binding site" evidence="1 3">
    <location>
        <position position="163"/>
    </location>
    <ligand>
        <name>ATP</name>
        <dbReference type="ChEBI" id="CHEBI:30616"/>
    </ligand>
</feature>
<evidence type="ECO:0000256" key="5">
    <source>
        <dbReference type="PIRSR" id="PIRSR612648-4"/>
    </source>
</evidence>
<dbReference type="EC" id="6.5.1.3" evidence="1"/>
<dbReference type="InterPro" id="IPR049042">
    <property type="entry name" value="T4_Rnl1_C"/>
</dbReference>
<reference evidence="8 9" key="1">
    <citation type="journal article" date="2012" name="J. Virol.">
        <title>Complete Genome Sequence of IME13, a Stenotrophomonas maltophilia Bacteriophage with Large Burst Size and Unique Plaque Polymorphism.</title>
        <authorList>
            <person name="Fan H."/>
            <person name="Huang Y."/>
            <person name="Mi Z."/>
            <person name="Yin X."/>
            <person name="Wang L."/>
            <person name="Fan H."/>
            <person name="Zhang Z."/>
            <person name="An X."/>
            <person name="Chen J."/>
            <person name="Tong Y."/>
        </authorList>
    </citation>
    <scope>NUCLEOTIDE SEQUENCE [LARGE SCALE GENOMIC DNA]</scope>
</reference>
<protein>
    <recommendedName>
        <fullName evidence="1">RNA ligase 1</fullName>
        <ecNumber evidence="1">6.5.1.3</ecNumber>
    </recommendedName>
    <alternativeName>
        <fullName evidence="1">Rnl1</fullName>
    </alternativeName>
</protein>
<evidence type="ECO:0000256" key="2">
    <source>
        <dbReference type="PIRSR" id="PIRSR612648-1"/>
    </source>
</evidence>
<feature type="site" description="Essential for RNA ligase activity" evidence="1 5">
    <location>
        <position position="163"/>
    </location>
</feature>
<keyword evidence="1 8" id="KW-0436">Ligase</keyword>
<comment type="cofactor">
    <cofactor evidence="1">
        <name>Mg(2+)</name>
        <dbReference type="ChEBI" id="CHEBI:18420"/>
    </cofactor>
    <text evidence="1">Binds 2 magnesium ions that perform the catalytic activity via a two-metal mechanism. One of the catalytic Mg(2+), which is coordinated by 5 water molecules, engages the lysine nucleophile and the ATP alpha phosphate while the Mg(2+) orients the PPi leaving group.</text>
</comment>
<evidence type="ECO:0000259" key="7">
    <source>
        <dbReference type="Pfam" id="PF20819"/>
    </source>
</evidence>
<comment type="function">
    <text evidence="1">Involved in countering a host defense mechanism which, following viral infection, activates the host anticodon nuclease and shuts off viral translation. Repairs 5'-PO4 and 3'-OH groups in the cleaved host tRNA.</text>
</comment>
<feature type="domain" description="T4 RNA ligase 1 C-terminal" evidence="7">
    <location>
        <begin position="263"/>
        <end position="383"/>
    </location>
</feature>
<keyword evidence="1 3" id="KW-0067">ATP-binding</keyword>
<gene>
    <name evidence="8" type="primary">rnlA</name>
</gene>
<evidence type="ECO:0000256" key="3">
    <source>
        <dbReference type="PIRSR" id="PIRSR612648-2"/>
    </source>
</evidence>
<dbReference type="Gene3D" id="1.10.3550.20">
    <property type="match status" value="1"/>
</dbReference>
<keyword evidence="9" id="KW-1185">Reference proteome</keyword>
<feature type="active site" description="N6-AMP-lysine intermediate" evidence="1 2">
    <location>
        <position position="104"/>
    </location>
</feature>
<evidence type="ECO:0000259" key="6">
    <source>
        <dbReference type="Pfam" id="PF09511"/>
    </source>
</evidence>
<dbReference type="GO" id="GO:0046872">
    <property type="term" value="F:metal ion binding"/>
    <property type="evidence" value="ECO:0007669"/>
    <property type="project" value="UniProtKB-UniRule"/>
</dbReference>
<comment type="similarity">
    <text evidence="1">Belongs to the Tequatrovirus RNA ligase 1 family.</text>
</comment>
<feature type="binding site" evidence="1 3">
    <location>
        <position position="58"/>
    </location>
    <ligand>
        <name>ATP</name>
        <dbReference type="ChEBI" id="CHEBI:30616"/>
    </ligand>
</feature>
<comment type="catalytic activity">
    <reaction evidence="1">
        <text>ATP + (ribonucleotide)n-3'-hydroxyl + 5'-phospho-(ribonucleotide)m = (ribonucleotide)n+m + AMP + diphosphate.</text>
        <dbReference type="EC" id="6.5.1.3"/>
    </reaction>
</comment>
<keyword evidence="1 3" id="KW-0547">Nucleotide-binding</keyword>
<keyword evidence="1 4" id="KW-0460">Magnesium</keyword>
<evidence type="ECO:0000256" key="1">
    <source>
        <dbReference type="HAMAP-Rule" id="MF_04149"/>
    </source>
</evidence>
<name>J7I1A0_9CAUD</name>
<feature type="binding site" evidence="1 3">
    <location>
        <position position="80"/>
    </location>
    <ligand>
        <name>ATP</name>
        <dbReference type="ChEBI" id="CHEBI:30616"/>
    </ligand>
</feature>
<dbReference type="KEGG" id="vg:26643928"/>
<dbReference type="GeneID" id="26643928"/>
<dbReference type="NCBIfam" id="TIGR02308">
    <property type="entry name" value="RNA_lig_T4_1"/>
    <property type="match status" value="1"/>
</dbReference>
<evidence type="ECO:0000256" key="4">
    <source>
        <dbReference type="PIRSR" id="PIRSR612648-3"/>
    </source>
</evidence>
<dbReference type="InterPro" id="IPR012648">
    <property type="entry name" value="Rnl1"/>
</dbReference>
<feature type="site" description="Essential for RNA ligase activity" evidence="1 5">
    <location>
        <position position="256"/>
    </location>
</feature>
<dbReference type="HAMAP" id="MF_04149">
    <property type="entry name" value="RNALIG_T4"/>
    <property type="match status" value="1"/>
</dbReference>
<keyword evidence="1 4" id="KW-0479">Metal-binding</keyword>
<evidence type="ECO:0000313" key="9">
    <source>
        <dbReference type="Proteomes" id="UP000005261"/>
    </source>
</evidence>